<evidence type="ECO:0000259" key="2">
    <source>
        <dbReference type="Pfam" id="PF07859"/>
    </source>
</evidence>
<dbReference type="AlphaFoldDB" id="L0W8Y9"/>
<dbReference type="STRING" id="1177179.A11A3_13790"/>
<dbReference type="OrthoDB" id="5729797at2"/>
<dbReference type="GO" id="GO:0016787">
    <property type="term" value="F:hydrolase activity"/>
    <property type="evidence" value="ECO:0007669"/>
    <property type="project" value="UniProtKB-KW"/>
</dbReference>
<dbReference type="RefSeq" id="WP_008929928.1">
    <property type="nucleotide sequence ID" value="NZ_AMRJ01000026.1"/>
</dbReference>
<evidence type="ECO:0000256" key="1">
    <source>
        <dbReference type="ARBA" id="ARBA00022801"/>
    </source>
</evidence>
<organism evidence="3 4">
    <name type="scientific">Alcanivorax hongdengensis A-11-3</name>
    <dbReference type="NCBI Taxonomy" id="1177179"/>
    <lineage>
        <taxon>Bacteria</taxon>
        <taxon>Pseudomonadati</taxon>
        <taxon>Pseudomonadota</taxon>
        <taxon>Gammaproteobacteria</taxon>
        <taxon>Oceanospirillales</taxon>
        <taxon>Alcanivoracaceae</taxon>
        <taxon>Alcanivorax</taxon>
    </lineage>
</organism>
<sequence length="341" mass="36686">MIFARIERMAVRTLMALPDRLLHGMAAAVESHSRPQLDGRMRLLMALSGARPALNTLSVAGARSAYGEMIDLLDVPRQKVRKVSDHRVPVADGNILVRTYRPAGAGTPAPAIMFFHGGGFTVGGVREYDRLCRFIANRTGAVVASVDYRLAPEHPSPLPADDSLAAWRWLCDNAESLGLDSKRLAVMGDSAGGNLSAVVCQQAAARGLAIPALQVLIYPTTDGALDHESVQTLGEGFGLDRALLTWFRSHFLPDLALIEDYRVSPLRNPELADLPPAILVTATDPLRDEGLEYGEKLRAAGIPVMALDYPQLVHGFVTMGGAIPAARRAVLEICEKTAALL</sequence>
<dbReference type="Proteomes" id="UP000010164">
    <property type="component" value="Unassembled WGS sequence"/>
</dbReference>
<dbReference type="InterPro" id="IPR013094">
    <property type="entry name" value="AB_hydrolase_3"/>
</dbReference>
<protein>
    <submittedName>
        <fullName evidence="3">Lipase/esterase</fullName>
    </submittedName>
</protein>
<dbReference type="PATRIC" id="fig|1177179.3.peg.2741"/>
<dbReference type="InterPro" id="IPR050300">
    <property type="entry name" value="GDXG_lipolytic_enzyme"/>
</dbReference>
<dbReference type="PANTHER" id="PTHR48081:SF8">
    <property type="entry name" value="ALPHA_BETA HYDROLASE FOLD-3 DOMAIN-CONTAINING PROTEIN-RELATED"/>
    <property type="match status" value="1"/>
</dbReference>
<accession>L0W8Y9</accession>
<dbReference type="Pfam" id="PF07859">
    <property type="entry name" value="Abhydrolase_3"/>
    <property type="match status" value="1"/>
</dbReference>
<dbReference type="PANTHER" id="PTHR48081">
    <property type="entry name" value="AB HYDROLASE SUPERFAMILY PROTEIN C4A8.06C"/>
    <property type="match status" value="1"/>
</dbReference>
<evidence type="ECO:0000313" key="3">
    <source>
        <dbReference type="EMBL" id="EKF73429.1"/>
    </source>
</evidence>
<dbReference type="Gene3D" id="3.40.50.1820">
    <property type="entry name" value="alpha/beta hydrolase"/>
    <property type="match status" value="1"/>
</dbReference>
<dbReference type="SUPFAM" id="SSF53474">
    <property type="entry name" value="alpha/beta-Hydrolases"/>
    <property type="match status" value="1"/>
</dbReference>
<reference evidence="3 4" key="1">
    <citation type="journal article" date="2012" name="J. Bacteriol.">
        <title>Genome Sequence of the Alkane-Degrading Bacterium Alcanivorax hongdengensis Type Strain A-11-3.</title>
        <authorList>
            <person name="Lai Q."/>
            <person name="Shao Z."/>
        </authorList>
    </citation>
    <scope>NUCLEOTIDE SEQUENCE [LARGE SCALE GENOMIC DNA]</scope>
    <source>
        <strain evidence="3 4">A-11-3</strain>
    </source>
</reference>
<gene>
    <name evidence="3" type="ORF">A11A3_13790</name>
</gene>
<keyword evidence="4" id="KW-1185">Reference proteome</keyword>
<proteinExistence type="predicted"/>
<comment type="caution">
    <text evidence="3">The sequence shown here is derived from an EMBL/GenBank/DDBJ whole genome shotgun (WGS) entry which is preliminary data.</text>
</comment>
<feature type="domain" description="Alpha/beta hydrolase fold-3" evidence="2">
    <location>
        <begin position="112"/>
        <end position="317"/>
    </location>
</feature>
<dbReference type="EMBL" id="AMRJ01000026">
    <property type="protein sequence ID" value="EKF73429.1"/>
    <property type="molecule type" value="Genomic_DNA"/>
</dbReference>
<keyword evidence="1" id="KW-0378">Hydrolase</keyword>
<evidence type="ECO:0000313" key="4">
    <source>
        <dbReference type="Proteomes" id="UP000010164"/>
    </source>
</evidence>
<dbReference type="eggNOG" id="COG0657">
    <property type="taxonomic scope" value="Bacteria"/>
</dbReference>
<dbReference type="InterPro" id="IPR029058">
    <property type="entry name" value="AB_hydrolase_fold"/>
</dbReference>
<name>L0W8Y9_9GAMM</name>